<dbReference type="AlphaFoldDB" id="A0AAW3MT89"/>
<keyword evidence="3" id="KW-1185">Reference proteome</keyword>
<name>A0AAW3MT89_9BURK</name>
<evidence type="ECO:0000313" key="2">
    <source>
        <dbReference type="EMBL" id="KVP97807.1"/>
    </source>
</evidence>
<dbReference type="EMBL" id="LPBJ01000047">
    <property type="protein sequence ID" value="KVP97807.1"/>
    <property type="molecule type" value="Genomic_DNA"/>
</dbReference>
<feature type="region of interest" description="Disordered" evidence="1">
    <location>
        <begin position="97"/>
        <end position="121"/>
    </location>
</feature>
<evidence type="ECO:0000256" key="1">
    <source>
        <dbReference type="SAM" id="MobiDB-lite"/>
    </source>
</evidence>
<gene>
    <name evidence="2" type="ORF">WJ96_04355</name>
</gene>
<accession>A0AAW3MT89</accession>
<sequence length="121" mass="13726">MLFDEETSMTMKQKTISEDSFFDTYKPVKNHFSANAPWNGCMFETYGRELEHVQAVLKTDSNKVWTVLSCDGALTVSSGYHHVNRMGYIITEVPVADDEMVETEDEDAIDDEEDDDEDANG</sequence>
<reference evidence="2 3" key="1">
    <citation type="submission" date="2015-11" db="EMBL/GenBank/DDBJ databases">
        <title>Expanding the genomic diversity of Burkholderia species for the development of highly accurate diagnostics.</title>
        <authorList>
            <person name="Sahl J."/>
            <person name="Keim P."/>
            <person name="Wagner D."/>
        </authorList>
    </citation>
    <scope>NUCLEOTIDE SEQUENCE [LARGE SCALE GENOMIC DNA]</scope>
    <source>
        <strain evidence="2 3">MSMB1808WGS</strain>
    </source>
</reference>
<protein>
    <submittedName>
        <fullName evidence="2">Uncharacterized protein</fullName>
    </submittedName>
</protein>
<dbReference type="Proteomes" id="UP000056453">
    <property type="component" value="Unassembled WGS sequence"/>
</dbReference>
<comment type="caution">
    <text evidence="2">The sequence shown here is derived from an EMBL/GenBank/DDBJ whole genome shotgun (WGS) entry which is preliminary data.</text>
</comment>
<evidence type="ECO:0000313" key="3">
    <source>
        <dbReference type="Proteomes" id="UP000056453"/>
    </source>
</evidence>
<proteinExistence type="predicted"/>
<organism evidence="2 3">
    <name type="scientific">Burkholderia ubonensis</name>
    <dbReference type="NCBI Taxonomy" id="101571"/>
    <lineage>
        <taxon>Bacteria</taxon>
        <taxon>Pseudomonadati</taxon>
        <taxon>Pseudomonadota</taxon>
        <taxon>Betaproteobacteria</taxon>
        <taxon>Burkholderiales</taxon>
        <taxon>Burkholderiaceae</taxon>
        <taxon>Burkholderia</taxon>
        <taxon>Burkholderia cepacia complex</taxon>
    </lineage>
</organism>